<dbReference type="InterPro" id="IPR036249">
    <property type="entry name" value="Thioredoxin-like_sf"/>
</dbReference>
<comment type="catalytic activity">
    <reaction evidence="6">
        <text>a hydroperoxide + [thioredoxin]-dithiol = an alcohol + [thioredoxin]-disulfide + H2O</text>
        <dbReference type="Rhea" id="RHEA:62620"/>
        <dbReference type="Rhea" id="RHEA-COMP:10698"/>
        <dbReference type="Rhea" id="RHEA-COMP:10700"/>
        <dbReference type="ChEBI" id="CHEBI:15377"/>
        <dbReference type="ChEBI" id="CHEBI:29950"/>
        <dbReference type="ChEBI" id="CHEBI:30879"/>
        <dbReference type="ChEBI" id="CHEBI:35924"/>
        <dbReference type="ChEBI" id="CHEBI:50058"/>
        <dbReference type="EC" id="1.11.1.24"/>
    </reaction>
</comment>
<evidence type="ECO:0000313" key="8">
    <source>
        <dbReference type="EMBL" id="ADO73469.1"/>
    </source>
</evidence>
<comment type="miscellaneous">
    <text evidence="6">The active site is a conserved redox-active cysteine residue, the peroxidatic cysteine (C(P)), which makes the nucleophilic attack on the peroxide substrate. The peroxide oxidizes the C(P)-SH to cysteine sulfenic acid (C(P)-SOH), which then reacts with another cysteine residue, the resolving cysteine (C(R)), to form a disulfide bridge. The disulfide is subsequently reduced by an appropriate electron donor to complete the catalytic cycle. In this atypical 2-Cys peroxiredoxin, C(R) is present in the same subunit to form an intramolecular disulfide. The disulfide is subsequently reduced by thioredoxin.</text>
</comment>
<dbReference type="InterPro" id="IPR050455">
    <property type="entry name" value="Tpx_Peroxidase_subfamily"/>
</dbReference>
<dbReference type="eggNOG" id="COG2077">
    <property type="taxonomic scope" value="Bacteria"/>
</dbReference>
<keyword evidence="5 6" id="KW-0676">Redox-active center</keyword>
<evidence type="ECO:0000256" key="3">
    <source>
        <dbReference type="ARBA" id="ARBA00023002"/>
    </source>
</evidence>
<dbReference type="PROSITE" id="PS51352">
    <property type="entry name" value="THIOREDOXIN_2"/>
    <property type="match status" value="1"/>
</dbReference>
<dbReference type="PROSITE" id="PS01265">
    <property type="entry name" value="TPX"/>
    <property type="match status" value="1"/>
</dbReference>
<dbReference type="STRING" id="378806.STAUR_5707"/>
<keyword evidence="3 6" id="KW-0560">Oxidoreductase</keyword>
<proteinExistence type="inferred from homology"/>
<keyword evidence="9" id="KW-1185">Reference proteome</keyword>
<comment type="similarity">
    <text evidence="6">Belongs to the peroxiredoxin family. Tpx subfamily.</text>
</comment>
<dbReference type="AlphaFoldDB" id="E3FVS9"/>
<dbReference type="Gene3D" id="3.40.30.10">
    <property type="entry name" value="Glutaredoxin"/>
    <property type="match status" value="1"/>
</dbReference>
<dbReference type="KEGG" id="sur:STAUR_5707"/>
<keyword evidence="1 6" id="KW-0575">Peroxidase</keyword>
<dbReference type="InterPro" id="IPR002065">
    <property type="entry name" value="TPX"/>
</dbReference>
<evidence type="ECO:0000313" key="9">
    <source>
        <dbReference type="Proteomes" id="UP000001351"/>
    </source>
</evidence>
<comment type="subunit">
    <text evidence="6">Homodimer.</text>
</comment>
<feature type="domain" description="Thioredoxin" evidence="7">
    <location>
        <begin position="37"/>
        <end position="182"/>
    </location>
</feature>
<organism evidence="8 9">
    <name type="scientific">Stigmatella aurantiaca (strain DW4/3-1)</name>
    <dbReference type="NCBI Taxonomy" id="378806"/>
    <lineage>
        <taxon>Bacteria</taxon>
        <taxon>Pseudomonadati</taxon>
        <taxon>Myxococcota</taxon>
        <taxon>Myxococcia</taxon>
        <taxon>Myxococcales</taxon>
        <taxon>Cystobacterineae</taxon>
        <taxon>Archangiaceae</taxon>
        <taxon>Stigmatella</taxon>
    </lineage>
</organism>
<dbReference type="SUPFAM" id="SSF52833">
    <property type="entry name" value="Thioredoxin-like"/>
    <property type="match status" value="1"/>
</dbReference>
<keyword evidence="4 6" id="KW-1015">Disulfide bond</keyword>
<dbReference type="InterPro" id="IPR013766">
    <property type="entry name" value="Thioredoxin_domain"/>
</dbReference>
<accession>E3FVS9</accession>
<dbReference type="GO" id="GO:0008379">
    <property type="term" value="F:thioredoxin peroxidase activity"/>
    <property type="evidence" value="ECO:0007669"/>
    <property type="project" value="UniProtKB-UniRule"/>
</dbReference>
<dbReference type="InterPro" id="IPR018219">
    <property type="entry name" value="Tpx_CS"/>
</dbReference>
<keyword evidence="2 6" id="KW-0049">Antioxidant</keyword>
<dbReference type="PANTHER" id="PTHR43110">
    <property type="entry name" value="THIOL PEROXIDASE"/>
    <property type="match status" value="1"/>
</dbReference>
<dbReference type="CDD" id="cd03014">
    <property type="entry name" value="PRX_Atyp2cys"/>
    <property type="match status" value="1"/>
</dbReference>
<dbReference type="NCBIfam" id="NF001808">
    <property type="entry name" value="PRK00522.1"/>
    <property type="match status" value="1"/>
</dbReference>
<feature type="disulfide bond" description="Redox-active" evidence="6">
    <location>
        <begin position="78"/>
        <end position="112"/>
    </location>
</feature>
<feature type="active site" description="Cysteine sulfenic acid (-SOH) intermediate" evidence="6">
    <location>
        <position position="78"/>
    </location>
</feature>
<dbReference type="PANTHER" id="PTHR43110:SF1">
    <property type="entry name" value="THIOL PEROXIDASE"/>
    <property type="match status" value="1"/>
</dbReference>
<dbReference type="Proteomes" id="UP000001351">
    <property type="component" value="Chromosome"/>
</dbReference>
<dbReference type="HOGENOM" id="CLU_042529_12_2_7"/>
<reference evidence="8 9" key="1">
    <citation type="journal article" date="2011" name="Mol. Biol. Evol.">
        <title>Comparative genomic analysis of fruiting body formation in Myxococcales.</title>
        <authorList>
            <person name="Huntley S."/>
            <person name="Hamann N."/>
            <person name="Wegener-Feldbrugge S."/>
            <person name="Treuner-Lange A."/>
            <person name="Kube M."/>
            <person name="Reinhardt R."/>
            <person name="Klages S."/>
            <person name="Muller R."/>
            <person name="Ronning C.M."/>
            <person name="Nierman W.C."/>
            <person name="Sogaard-Andersen L."/>
        </authorList>
    </citation>
    <scope>NUCLEOTIDE SEQUENCE [LARGE SCALE GENOMIC DNA]</scope>
    <source>
        <strain evidence="8 9">DW4/3-1</strain>
    </source>
</reference>
<protein>
    <recommendedName>
        <fullName evidence="6">Thiol peroxidase</fullName>
        <shortName evidence="6">Tpx</shortName>
        <ecNumber evidence="6">1.11.1.24</ecNumber>
    </recommendedName>
    <alternativeName>
        <fullName evidence="6">Peroxiredoxin tpx</fullName>
        <shortName evidence="6">Prx</shortName>
    </alternativeName>
    <alternativeName>
        <fullName evidence="6">Thioredoxin peroxidase</fullName>
    </alternativeName>
    <alternativeName>
        <fullName evidence="6">Thioredoxin-dependent peroxiredoxin</fullName>
    </alternativeName>
</protein>
<name>E3FVS9_STIAD</name>
<evidence type="ECO:0000256" key="6">
    <source>
        <dbReference type="HAMAP-Rule" id="MF_00269"/>
    </source>
</evidence>
<evidence type="ECO:0000256" key="5">
    <source>
        <dbReference type="ARBA" id="ARBA00023284"/>
    </source>
</evidence>
<gene>
    <name evidence="6 8" type="primary">tpx</name>
    <name evidence="8" type="ordered locus">STAUR_5707</name>
</gene>
<comment type="function">
    <text evidence="6">Thiol-specific peroxidase that catalyzes the reduction of hydrogen peroxide and organic hydroperoxides to water and alcohols, respectively. Plays a role in cell protection against oxidative stress by detoxifying peroxides.</text>
</comment>
<evidence type="ECO:0000259" key="7">
    <source>
        <dbReference type="PROSITE" id="PS51352"/>
    </source>
</evidence>
<dbReference type="EC" id="1.11.1.24" evidence="6"/>
<dbReference type="Pfam" id="PF08534">
    <property type="entry name" value="Redoxin"/>
    <property type="match status" value="1"/>
</dbReference>
<evidence type="ECO:0000256" key="2">
    <source>
        <dbReference type="ARBA" id="ARBA00022862"/>
    </source>
</evidence>
<dbReference type="InterPro" id="IPR013740">
    <property type="entry name" value="Redoxin"/>
</dbReference>
<sequence length="182" mass="19375">MHCLKPLHGRFLISQGDARMAKITLKGNPVQTEGNLPPVGSPAPDASLTGIDLSDKKLSSIPGKRVLNIFPSIDTGVCATSVRTFNKRATEKPGVTVINVSMDLPFALKRFCGAEGIDKALTLSGFRSDFGKQYGVTIQEGGLTGLYSRAVVVLDEGGKVLYSEQVPEIGQEPNYDAALAKL</sequence>
<dbReference type="HAMAP" id="MF_00269">
    <property type="entry name" value="Tpx"/>
    <property type="match status" value="1"/>
</dbReference>
<dbReference type="EMBL" id="CP002271">
    <property type="protein sequence ID" value="ADO73469.1"/>
    <property type="molecule type" value="Genomic_DNA"/>
</dbReference>
<evidence type="ECO:0000256" key="4">
    <source>
        <dbReference type="ARBA" id="ARBA00023157"/>
    </source>
</evidence>
<evidence type="ECO:0000256" key="1">
    <source>
        <dbReference type="ARBA" id="ARBA00022559"/>
    </source>
</evidence>